<name>A0ABS3W9X3_9BACL</name>
<evidence type="ECO:0000313" key="3">
    <source>
        <dbReference type="Proteomes" id="UP000670947"/>
    </source>
</evidence>
<gene>
    <name evidence="2" type="ORF">I8J29_12175</name>
</gene>
<evidence type="ECO:0000313" key="2">
    <source>
        <dbReference type="EMBL" id="MBO7744956.1"/>
    </source>
</evidence>
<keyword evidence="1" id="KW-0472">Membrane</keyword>
<reference evidence="2 3" key="1">
    <citation type="submission" date="2021-03" db="EMBL/GenBank/DDBJ databases">
        <title>Paenibacillus artemisicola MWE-103 whole genome sequence.</title>
        <authorList>
            <person name="Ham Y.J."/>
        </authorList>
    </citation>
    <scope>NUCLEOTIDE SEQUENCE [LARGE SCALE GENOMIC DNA]</scope>
    <source>
        <strain evidence="2 3">MWE-103</strain>
    </source>
</reference>
<comment type="caution">
    <text evidence="2">The sequence shown here is derived from an EMBL/GenBank/DDBJ whole genome shotgun (WGS) entry which is preliminary data.</text>
</comment>
<keyword evidence="1" id="KW-0812">Transmembrane</keyword>
<dbReference type="Proteomes" id="UP000670947">
    <property type="component" value="Unassembled WGS sequence"/>
</dbReference>
<sequence>MTLVDVSQISAALFITGAIFILLFFGLLSLGVLKMFQLKYRQGWFSFIGAVVSGAAFGIILNTWFV</sequence>
<protein>
    <submittedName>
        <fullName evidence="2">Uncharacterized protein</fullName>
    </submittedName>
</protein>
<feature type="transmembrane region" description="Helical" evidence="1">
    <location>
        <begin position="45"/>
        <end position="65"/>
    </location>
</feature>
<dbReference type="EMBL" id="JAGGDJ010000006">
    <property type="protein sequence ID" value="MBO7744956.1"/>
    <property type="molecule type" value="Genomic_DNA"/>
</dbReference>
<keyword evidence="3" id="KW-1185">Reference proteome</keyword>
<proteinExistence type="predicted"/>
<keyword evidence="1" id="KW-1133">Transmembrane helix</keyword>
<feature type="transmembrane region" description="Helical" evidence="1">
    <location>
        <begin position="12"/>
        <end position="33"/>
    </location>
</feature>
<dbReference type="RefSeq" id="WP_090637029.1">
    <property type="nucleotide sequence ID" value="NZ_JAGGDJ010000006.1"/>
</dbReference>
<accession>A0ABS3W9X3</accession>
<organism evidence="2 3">
    <name type="scientific">Paenibacillus artemisiicola</name>
    <dbReference type="NCBI Taxonomy" id="1172618"/>
    <lineage>
        <taxon>Bacteria</taxon>
        <taxon>Bacillati</taxon>
        <taxon>Bacillota</taxon>
        <taxon>Bacilli</taxon>
        <taxon>Bacillales</taxon>
        <taxon>Paenibacillaceae</taxon>
        <taxon>Paenibacillus</taxon>
    </lineage>
</organism>
<evidence type="ECO:0000256" key="1">
    <source>
        <dbReference type="SAM" id="Phobius"/>
    </source>
</evidence>